<sequence length="127" mass="14383">MNIDKLSQHQLILKNIEQLKIDKDEKEDNVKQSFGNLVDSLNPFSIAKNSLHEFVTDQDVRTDLTSSGLQLGFTLLSNKLFGKYNSTKGFVGAVITENILQGIVKQNIPTFILAFNKFFFSESKRNN</sequence>
<dbReference type="Proteomes" id="UP000317332">
    <property type="component" value="Unassembled WGS sequence"/>
</dbReference>
<reference evidence="1 2" key="1">
    <citation type="submission" date="2019-06" db="EMBL/GenBank/DDBJ databases">
        <title>Flavobacteriaceae Paucihalobacterium erythroidium CWB-1, complete genome.</title>
        <authorList>
            <person name="Wu S."/>
        </authorList>
    </citation>
    <scope>NUCLEOTIDE SEQUENCE [LARGE SCALE GENOMIC DNA]</scope>
    <source>
        <strain evidence="1 2">CWB-1</strain>
    </source>
</reference>
<proteinExistence type="predicted"/>
<dbReference type="RefSeq" id="WP_140988466.1">
    <property type="nucleotide sequence ID" value="NZ_VHIQ01000001.1"/>
</dbReference>
<keyword evidence="2" id="KW-1185">Reference proteome</keyword>
<accession>A0A506PQE2</accession>
<gene>
    <name evidence="1" type="ORF">FJ651_00620</name>
</gene>
<comment type="caution">
    <text evidence="1">The sequence shown here is derived from an EMBL/GenBank/DDBJ whole genome shotgun (WGS) entry which is preliminary data.</text>
</comment>
<evidence type="ECO:0000313" key="1">
    <source>
        <dbReference type="EMBL" id="TPV35457.1"/>
    </source>
</evidence>
<protein>
    <submittedName>
        <fullName evidence="1">Uncharacterized protein</fullName>
    </submittedName>
</protein>
<evidence type="ECO:0000313" key="2">
    <source>
        <dbReference type="Proteomes" id="UP000317332"/>
    </source>
</evidence>
<organism evidence="1 2">
    <name type="scientific">Paucihalobacter ruber</name>
    <dbReference type="NCBI Taxonomy" id="2567861"/>
    <lineage>
        <taxon>Bacteria</taxon>
        <taxon>Pseudomonadati</taxon>
        <taxon>Bacteroidota</taxon>
        <taxon>Flavobacteriia</taxon>
        <taxon>Flavobacteriales</taxon>
        <taxon>Flavobacteriaceae</taxon>
        <taxon>Paucihalobacter</taxon>
    </lineage>
</organism>
<name>A0A506PQE2_9FLAO</name>
<dbReference type="EMBL" id="VHIQ01000001">
    <property type="protein sequence ID" value="TPV35457.1"/>
    <property type="molecule type" value="Genomic_DNA"/>
</dbReference>
<dbReference type="AlphaFoldDB" id="A0A506PQE2"/>